<organism evidence="1">
    <name type="scientific">uncultured Pleomorphomonas sp</name>
    <dbReference type="NCBI Taxonomy" id="442121"/>
    <lineage>
        <taxon>Bacteria</taxon>
        <taxon>Pseudomonadati</taxon>
        <taxon>Pseudomonadota</taxon>
        <taxon>Alphaproteobacteria</taxon>
        <taxon>Hyphomicrobiales</taxon>
        <taxon>Pleomorphomonadaceae</taxon>
        <taxon>Pleomorphomonas</taxon>
        <taxon>environmental samples</taxon>
    </lineage>
</organism>
<dbReference type="AlphaFoldDB" id="A0A212LIY2"/>
<reference evidence="1" key="1">
    <citation type="submission" date="2016-08" db="EMBL/GenBank/DDBJ databases">
        <authorList>
            <person name="Seilhamer J.J."/>
        </authorList>
    </citation>
    <scope>NUCLEOTIDE SEQUENCE</scope>
    <source>
        <strain evidence="1">86</strain>
    </source>
</reference>
<dbReference type="EMBL" id="FMJD01000008">
    <property type="protein sequence ID" value="SCM77494.1"/>
    <property type="molecule type" value="Genomic_DNA"/>
</dbReference>
<proteinExistence type="predicted"/>
<accession>A0A212LIY2</accession>
<evidence type="ECO:0000313" key="1">
    <source>
        <dbReference type="EMBL" id="SCM77494.1"/>
    </source>
</evidence>
<gene>
    <name evidence="1" type="ORF">KL86PLE_41299</name>
</gene>
<name>A0A212LIY2_9HYPH</name>
<sequence>MAVAFPQPGDRLVPPGFRPDAMQHLRRAVDRGAIGVGAFADRQEALRAGDVDDPPAAGVDQAADGQPGALLVVGAERYPVGRPFREGVDHRHGEARKIDRQLPVEALAGSDDAVDALVQHGVDVDARSLRIVLDGAQEHRHAMPHQFLRYAGHHRQGEAAVGVVGEQADGEAALGDQAARQRVRPEADLLRYPLHPLPRLRAHPSAAVERLGGGRDRHARQCRHGVDSQPSTLATDEAQFFLPCPLSMKKPFLLGEVNMGKHFLRSRHGEGLLLNRQAAMYLTMLDFTYPCRLDGKHRAAATGRRLD</sequence>
<protein>
    <submittedName>
        <fullName evidence="1">Uncharacterized protein</fullName>
    </submittedName>
</protein>